<dbReference type="InterPro" id="IPR050818">
    <property type="entry name" value="KCNH_animal-type"/>
</dbReference>
<dbReference type="GO" id="GO:0005249">
    <property type="term" value="F:voltage-gated potassium channel activity"/>
    <property type="evidence" value="ECO:0007669"/>
    <property type="project" value="TreeGrafter"/>
</dbReference>
<gene>
    <name evidence="7" type="ORF">TPSB3V08_LOCUS7544</name>
</gene>
<dbReference type="Gene3D" id="1.10.287.950">
    <property type="entry name" value="Methyl-accepting chemotaxis protein"/>
    <property type="match status" value="1"/>
</dbReference>
<evidence type="ECO:0000256" key="2">
    <source>
        <dbReference type="ARBA" id="ARBA00022692"/>
    </source>
</evidence>
<evidence type="ECO:0000259" key="6">
    <source>
        <dbReference type="Pfam" id="PF00520"/>
    </source>
</evidence>
<evidence type="ECO:0000256" key="3">
    <source>
        <dbReference type="ARBA" id="ARBA00022989"/>
    </source>
</evidence>
<dbReference type="SUPFAM" id="SSF58104">
    <property type="entry name" value="Methyl-accepting chemotaxis protein (MCP) signaling domain"/>
    <property type="match status" value="1"/>
</dbReference>
<feature type="transmembrane region" description="Helical" evidence="5">
    <location>
        <begin position="392"/>
        <end position="421"/>
    </location>
</feature>
<dbReference type="Pfam" id="PF00520">
    <property type="entry name" value="Ion_trans"/>
    <property type="match status" value="1"/>
</dbReference>
<dbReference type="PANTHER" id="PTHR10217">
    <property type="entry name" value="VOLTAGE AND LIGAND GATED POTASSIUM CHANNEL"/>
    <property type="match status" value="1"/>
</dbReference>
<dbReference type="GO" id="GO:0005886">
    <property type="term" value="C:plasma membrane"/>
    <property type="evidence" value="ECO:0007669"/>
    <property type="project" value="TreeGrafter"/>
</dbReference>
<evidence type="ECO:0000313" key="7">
    <source>
        <dbReference type="EMBL" id="CAD7410789.1"/>
    </source>
</evidence>
<dbReference type="GO" id="GO:0042391">
    <property type="term" value="P:regulation of membrane potential"/>
    <property type="evidence" value="ECO:0007669"/>
    <property type="project" value="TreeGrafter"/>
</dbReference>
<name>A0A7R9D9S6_TIMPO</name>
<keyword evidence="3 5" id="KW-1133">Transmembrane helix</keyword>
<proteinExistence type="predicted"/>
<dbReference type="AlphaFoldDB" id="A0A7R9D9S6"/>
<keyword evidence="2 5" id="KW-0812">Transmembrane</keyword>
<dbReference type="PANTHER" id="PTHR10217:SF637">
    <property type="entry name" value="EAG-LIKE K[+] CHANNEL, ISOFORM A"/>
    <property type="match status" value="1"/>
</dbReference>
<dbReference type="EMBL" id="OD004982">
    <property type="protein sequence ID" value="CAD7410789.1"/>
    <property type="molecule type" value="Genomic_DNA"/>
</dbReference>
<dbReference type="Gene3D" id="1.10.287.70">
    <property type="match status" value="1"/>
</dbReference>
<dbReference type="InterPro" id="IPR005821">
    <property type="entry name" value="Ion_trans_dom"/>
</dbReference>
<evidence type="ECO:0000256" key="5">
    <source>
        <dbReference type="SAM" id="Phobius"/>
    </source>
</evidence>
<accession>A0A7R9D9S6</accession>
<feature type="domain" description="Ion transport" evidence="6">
    <location>
        <begin position="322"/>
        <end position="422"/>
    </location>
</feature>
<feature type="transmembrane region" description="Helical" evidence="5">
    <location>
        <begin position="43"/>
        <end position="62"/>
    </location>
</feature>
<dbReference type="SUPFAM" id="SSF81324">
    <property type="entry name" value="Voltage-gated potassium channels"/>
    <property type="match status" value="1"/>
</dbReference>
<protein>
    <recommendedName>
        <fullName evidence="6">Ion transport domain-containing protein</fullName>
    </recommendedName>
</protein>
<evidence type="ECO:0000256" key="4">
    <source>
        <dbReference type="ARBA" id="ARBA00023136"/>
    </source>
</evidence>
<reference evidence="7" key="1">
    <citation type="submission" date="2020-11" db="EMBL/GenBank/DDBJ databases">
        <authorList>
            <person name="Tran Van P."/>
        </authorList>
    </citation>
    <scope>NUCLEOTIDE SEQUENCE</scope>
</reference>
<keyword evidence="4 5" id="KW-0472">Membrane</keyword>
<organism evidence="7">
    <name type="scientific">Timema poppense</name>
    <name type="common">Walking stick</name>
    <dbReference type="NCBI Taxonomy" id="170557"/>
    <lineage>
        <taxon>Eukaryota</taxon>
        <taxon>Metazoa</taxon>
        <taxon>Ecdysozoa</taxon>
        <taxon>Arthropoda</taxon>
        <taxon>Hexapoda</taxon>
        <taxon>Insecta</taxon>
        <taxon>Pterygota</taxon>
        <taxon>Neoptera</taxon>
        <taxon>Polyneoptera</taxon>
        <taxon>Phasmatodea</taxon>
        <taxon>Timematodea</taxon>
        <taxon>Timematoidea</taxon>
        <taxon>Timematidae</taxon>
        <taxon>Timema</taxon>
    </lineage>
</organism>
<comment type="subcellular location">
    <subcellularLocation>
        <location evidence="1">Membrane</location>
        <topology evidence="1">Multi-pass membrane protein</topology>
    </subcellularLocation>
</comment>
<evidence type="ECO:0000256" key="1">
    <source>
        <dbReference type="ARBA" id="ARBA00004141"/>
    </source>
</evidence>
<sequence>MFLELFVQTLLQPTAAPLPEYKTSALKKSRFILSHYGVFKSCWDWLILIATFYVAIVVPYNASFINSDRPSMVSDVVVEALFIIGGTETIRSVLRKVTGGTETIRSVLRKVTGGTETIRSVLRKVTGGTETIRSVLRKVTGGTETIRSVLRKVTGGTETIRSVLRKVTGGTETIRSVLRKVTGGTETIRSVLRKVTGGTETIRSVLRKVTGGTETIRSVLRKVTGGTETIRSVLRKVTGGTETIRSVLRKVTGGTETIRSVLRKVTDNVPRRSWFEVEIGAVPSPYLQTDCIPDLRYGRALKRSCVKIRYVLWEDDCFRNNIVLNFRTTYVSRKGEVVSNSRSIALNYLKSWCLVDLLAALPFDLLYASDVYSGELTRLLRLARLLQKMDRYSQYSAMILTLLMLSFTLVAHWLACIWYVIAEKERSRNDKDWDLGMSHQENLGGVLRYHTDRGQRSNCDLRRSYYRRVLTDNLNRDLAAHRLNLLDAAMRNHFVSGIPDQKHHKGREGKPLVPSMRFTILEMNVVDLFSQTFSRLVLVFYITFPRSFLNKNMFSHIPTIKGSFV</sequence>